<reference evidence="3" key="1">
    <citation type="submission" date="2017-02" db="EMBL/GenBank/DDBJ databases">
        <authorList>
            <person name="Varghese N."/>
            <person name="Submissions S."/>
        </authorList>
    </citation>
    <scope>NUCLEOTIDE SEQUENCE [LARGE SCALE GENOMIC DNA]</scope>
    <source>
        <strain evidence="3">R11H</strain>
    </source>
</reference>
<gene>
    <name evidence="2" type="ORF">SAMN06295937_1003174</name>
</gene>
<evidence type="ECO:0000313" key="2">
    <source>
        <dbReference type="EMBL" id="SKB33607.1"/>
    </source>
</evidence>
<sequence length="156" mass="17717">MDLYSFVKTLHIVSATILFGTGIGIANFMFFGSRSPVPVERAFAARMTVKADFLFTLPSVIVQPLSGAWLVWQGGFLWSDYWLVVTYGLYLLAALCWVPVVFIQIRMKSMLEAHAHGEAIDEAAYDRLFRRWFALGWPAFGGLVVIFWLMVTKPTW</sequence>
<feature type="transmembrane region" description="Helical" evidence="1">
    <location>
        <begin position="12"/>
        <end position="32"/>
    </location>
</feature>
<name>A0A1T5AFT4_9SPHN</name>
<feature type="transmembrane region" description="Helical" evidence="1">
    <location>
        <begin position="53"/>
        <end position="72"/>
    </location>
</feature>
<evidence type="ECO:0000256" key="1">
    <source>
        <dbReference type="SAM" id="Phobius"/>
    </source>
</evidence>
<organism evidence="2 3">
    <name type="scientific">Sphingopyxis flava</name>
    <dbReference type="NCBI Taxonomy" id="1507287"/>
    <lineage>
        <taxon>Bacteria</taxon>
        <taxon>Pseudomonadati</taxon>
        <taxon>Pseudomonadota</taxon>
        <taxon>Alphaproteobacteria</taxon>
        <taxon>Sphingomonadales</taxon>
        <taxon>Sphingomonadaceae</taxon>
        <taxon>Sphingopyxis</taxon>
    </lineage>
</organism>
<protein>
    <submittedName>
        <fullName evidence="2">Uncharacterized membrane protein</fullName>
    </submittedName>
</protein>
<dbReference type="OrthoDB" id="9786302at2"/>
<evidence type="ECO:0000313" key="3">
    <source>
        <dbReference type="Proteomes" id="UP000190044"/>
    </source>
</evidence>
<keyword evidence="1" id="KW-0812">Transmembrane</keyword>
<dbReference type="EMBL" id="FUYP01000003">
    <property type="protein sequence ID" value="SKB33607.1"/>
    <property type="molecule type" value="Genomic_DNA"/>
</dbReference>
<keyword evidence="3" id="KW-1185">Reference proteome</keyword>
<proteinExistence type="predicted"/>
<dbReference type="Pfam" id="PF10027">
    <property type="entry name" value="DUF2269"/>
    <property type="match status" value="1"/>
</dbReference>
<dbReference type="InterPro" id="IPR018729">
    <property type="entry name" value="DUF2269_transmembrane"/>
</dbReference>
<feature type="transmembrane region" description="Helical" evidence="1">
    <location>
        <begin position="84"/>
        <end position="103"/>
    </location>
</feature>
<dbReference type="Proteomes" id="UP000190044">
    <property type="component" value="Unassembled WGS sequence"/>
</dbReference>
<dbReference type="AlphaFoldDB" id="A0A1T5AFT4"/>
<feature type="transmembrane region" description="Helical" evidence="1">
    <location>
        <begin position="132"/>
        <end position="151"/>
    </location>
</feature>
<keyword evidence="1" id="KW-0472">Membrane</keyword>
<keyword evidence="1" id="KW-1133">Transmembrane helix</keyword>
<dbReference type="RefSeq" id="WP_079637349.1">
    <property type="nucleotide sequence ID" value="NZ_FUYP01000003.1"/>
</dbReference>
<accession>A0A1T5AFT4</accession>